<feature type="transmembrane region" description="Helical" evidence="6">
    <location>
        <begin position="95"/>
        <end position="113"/>
    </location>
</feature>
<evidence type="ECO:0000313" key="8">
    <source>
        <dbReference type="Proteomes" id="UP001476282"/>
    </source>
</evidence>
<feature type="transmembrane region" description="Helical" evidence="6">
    <location>
        <begin position="247"/>
        <end position="275"/>
    </location>
</feature>
<evidence type="ECO:0000256" key="1">
    <source>
        <dbReference type="ARBA" id="ARBA00004651"/>
    </source>
</evidence>
<comment type="subcellular location">
    <subcellularLocation>
        <location evidence="1">Cell membrane</location>
        <topology evidence="1">Multi-pass membrane protein</topology>
    </subcellularLocation>
</comment>
<evidence type="ECO:0000313" key="7">
    <source>
        <dbReference type="EMBL" id="GAA5482416.1"/>
    </source>
</evidence>
<keyword evidence="2" id="KW-1003">Cell membrane</keyword>
<name>A0ABP9UPY5_9BACT</name>
<evidence type="ECO:0000256" key="6">
    <source>
        <dbReference type="SAM" id="Phobius"/>
    </source>
</evidence>
<comment type="caution">
    <text evidence="7">The sequence shown here is derived from an EMBL/GenBank/DDBJ whole genome shotgun (WGS) entry which is preliminary data.</text>
</comment>
<accession>A0ABP9UPY5</accession>
<dbReference type="Pfam" id="PF03631">
    <property type="entry name" value="Virul_fac_BrkB"/>
    <property type="match status" value="1"/>
</dbReference>
<dbReference type="RefSeq" id="WP_353566561.1">
    <property type="nucleotide sequence ID" value="NZ_BAABRI010000008.1"/>
</dbReference>
<keyword evidence="3 6" id="KW-0812">Transmembrane</keyword>
<organism evidence="7 8">
    <name type="scientific">Haloferula sargassicola</name>
    <dbReference type="NCBI Taxonomy" id="490096"/>
    <lineage>
        <taxon>Bacteria</taxon>
        <taxon>Pseudomonadati</taxon>
        <taxon>Verrucomicrobiota</taxon>
        <taxon>Verrucomicrobiia</taxon>
        <taxon>Verrucomicrobiales</taxon>
        <taxon>Verrucomicrobiaceae</taxon>
        <taxon>Haloferula</taxon>
    </lineage>
</organism>
<feature type="transmembrane region" description="Helical" evidence="6">
    <location>
        <begin position="220"/>
        <end position="241"/>
    </location>
</feature>
<dbReference type="Proteomes" id="UP001476282">
    <property type="component" value="Unassembled WGS sequence"/>
</dbReference>
<feature type="transmembrane region" description="Helical" evidence="6">
    <location>
        <begin position="21"/>
        <end position="44"/>
    </location>
</feature>
<sequence>MWKRLLEDARGWLAAWKDAEAGALAAAIAFYGALSIVPLMWFVLAGLGWFFEFAAQGQNARSEVLAITSRQFSPEFSEALDTVLASLQASALSKGPIAIAGFILGASMVFHQIDQAFARIWKTKDHHASGPWLKKARSFLLSRLRALALLLGLVVLVVVVFIGGLVLRAVSEAADRFLPHVDFLSSAGAVAIGLTINMLVFTALYRFLSKRRVTWRACGISAGLAAVCWEIGSRVLVNISFGAKYDAYGIVGSLLVVQLWVYFNSLVLLGGAVLVKVLTVHQRAVAIDSATSRKSG</sequence>
<dbReference type="PIRSF" id="PIRSF035875">
    <property type="entry name" value="RNase_BN"/>
    <property type="match status" value="1"/>
</dbReference>
<keyword evidence="4 6" id="KW-1133">Transmembrane helix</keyword>
<dbReference type="EMBL" id="BAABRI010000008">
    <property type="protein sequence ID" value="GAA5482416.1"/>
    <property type="molecule type" value="Genomic_DNA"/>
</dbReference>
<evidence type="ECO:0000256" key="2">
    <source>
        <dbReference type="ARBA" id="ARBA00022475"/>
    </source>
</evidence>
<keyword evidence="5 6" id="KW-0472">Membrane</keyword>
<evidence type="ECO:0008006" key="9">
    <source>
        <dbReference type="Google" id="ProtNLM"/>
    </source>
</evidence>
<gene>
    <name evidence="7" type="ORF">Hsar01_01636</name>
</gene>
<keyword evidence="8" id="KW-1185">Reference proteome</keyword>
<reference evidence="7 8" key="1">
    <citation type="submission" date="2024-02" db="EMBL/GenBank/DDBJ databases">
        <title>Haloferula sargassicola NBRC 104335.</title>
        <authorList>
            <person name="Ichikawa N."/>
            <person name="Katano-Makiyama Y."/>
            <person name="Hidaka K."/>
        </authorList>
    </citation>
    <scope>NUCLEOTIDE SEQUENCE [LARGE SCALE GENOMIC DNA]</scope>
    <source>
        <strain evidence="7 8">NBRC 104335</strain>
    </source>
</reference>
<proteinExistence type="predicted"/>
<dbReference type="InterPro" id="IPR017039">
    <property type="entry name" value="Virul_fac_BrkB"/>
</dbReference>
<feature type="transmembrane region" description="Helical" evidence="6">
    <location>
        <begin position="144"/>
        <end position="167"/>
    </location>
</feature>
<evidence type="ECO:0000256" key="4">
    <source>
        <dbReference type="ARBA" id="ARBA00022989"/>
    </source>
</evidence>
<feature type="transmembrane region" description="Helical" evidence="6">
    <location>
        <begin position="187"/>
        <end position="208"/>
    </location>
</feature>
<protein>
    <recommendedName>
        <fullName evidence="9">YihY/virulence factor BrkB family protein</fullName>
    </recommendedName>
</protein>
<dbReference type="PANTHER" id="PTHR30213">
    <property type="entry name" value="INNER MEMBRANE PROTEIN YHJD"/>
    <property type="match status" value="1"/>
</dbReference>
<dbReference type="PANTHER" id="PTHR30213:SF1">
    <property type="entry name" value="INNER MEMBRANE PROTEIN YHJD"/>
    <property type="match status" value="1"/>
</dbReference>
<evidence type="ECO:0000256" key="3">
    <source>
        <dbReference type="ARBA" id="ARBA00022692"/>
    </source>
</evidence>
<evidence type="ECO:0000256" key="5">
    <source>
        <dbReference type="ARBA" id="ARBA00023136"/>
    </source>
</evidence>